<evidence type="ECO:0000313" key="4">
    <source>
        <dbReference type="Proteomes" id="UP000217979"/>
    </source>
</evidence>
<dbReference type="Pfam" id="PF14348">
    <property type="entry name" value="DtrJ-like"/>
    <property type="match status" value="1"/>
</dbReference>
<dbReference type="Proteomes" id="UP000217979">
    <property type="component" value="Chromosome"/>
</dbReference>
<sequence length="252" mass="27995">MATTQPDMPRQPVRPKSHGIIYNVLWGWPWALVGMVLSSLLLSLLIEFLCMAFLWPEQGAAHSQWMLITESGWLSAEFTRSLLLSEPSVTAISGLNRAYQWAFVDSGLMAWINAQYQGGLHNNNEISRQVNAWLGGIAGYVHEYLLAAIYVTGVTVIRVIILVLSGPLFVLVAMVAVVEGLSRRDLRRYGAAYESSFVYHHARRLVKPALCVPCMLYLAWPAAVYPNLLLLPAALLFGAAITVTLTSFKKYI</sequence>
<proteinExistence type="predicted"/>
<keyword evidence="1" id="KW-1133">Transmembrane helix</keyword>
<name>A0A291E3Q5_9ENTR</name>
<keyword evidence="1" id="KW-0472">Membrane</keyword>
<dbReference type="InterPro" id="IPR022266">
    <property type="entry name" value="DtrJ-like"/>
</dbReference>
<organism evidence="2 4">
    <name type="scientific">Cedecea neteri</name>
    <dbReference type="NCBI Taxonomy" id="158822"/>
    <lineage>
        <taxon>Bacteria</taxon>
        <taxon>Pseudomonadati</taxon>
        <taxon>Pseudomonadota</taxon>
        <taxon>Gammaproteobacteria</taxon>
        <taxon>Enterobacterales</taxon>
        <taxon>Enterobacteriaceae</taxon>
        <taxon>Cedecea</taxon>
    </lineage>
</organism>
<dbReference type="Proteomes" id="UP000251197">
    <property type="component" value="Unassembled WGS sequence"/>
</dbReference>
<dbReference type="AlphaFoldDB" id="A0A291E3Q5"/>
<feature type="transmembrane region" description="Helical" evidence="1">
    <location>
        <begin position="229"/>
        <end position="248"/>
    </location>
</feature>
<feature type="transmembrane region" description="Helical" evidence="1">
    <location>
        <begin position="30"/>
        <end position="55"/>
    </location>
</feature>
<dbReference type="RefSeq" id="WP_061276936.1">
    <property type="nucleotide sequence ID" value="NZ_CP023525.1"/>
</dbReference>
<reference evidence="2 4" key="1">
    <citation type="submission" date="2017-09" db="EMBL/GenBank/DDBJ databases">
        <title>FDA dAtabase for Regulatory Grade micrObial Sequences (FDA-ARGOS): Supporting development and validation of Infectious Disease Dx tests.</title>
        <authorList>
            <person name="Minogue T."/>
            <person name="Wolcott M."/>
            <person name="Wasieloski L."/>
            <person name="Aguilar W."/>
            <person name="Moore D."/>
            <person name="Tallon L."/>
            <person name="Sadzewicz L."/>
            <person name="Ott S."/>
            <person name="Zhao X."/>
            <person name="Nagaraj S."/>
            <person name="Vavikolanu K."/>
            <person name="Aluvathingal J."/>
            <person name="Nadendla S."/>
            <person name="Sichtig H."/>
        </authorList>
    </citation>
    <scope>NUCLEOTIDE SEQUENCE [LARGE SCALE GENOMIC DNA]</scope>
    <source>
        <strain evidence="2 4">FDAARGOS_392</strain>
    </source>
</reference>
<dbReference type="EMBL" id="UAVU01000003">
    <property type="protein sequence ID" value="SQA98017.1"/>
    <property type="molecule type" value="Genomic_DNA"/>
</dbReference>
<feature type="transmembrane region" description="Helical" evidence="1">
    <location>
        <begin position="156"/>
        <end position="178"/>
    </location>
</feature>
<keyword evidence="1" id="KW-0812">Transmembrane</keyword>
<evidence type="ECO:0000256" key="1">
    <source>
        <dbReference type="SAM" id="Phobius"/>
    </source>
</evidence>
<evidence type="ECO:0000313" key="2">
    <source>
        <dbReference type="EMBL" id="ATF94562.1"/>
    </source>
</evidence>
<reference evidence="3 5" key="2">
    <citation type="submission" date="2018-06" db="EMBL/GenBank/DDBJ databases">
        <authorList>
            <consortium name="Pathogen Informatics"/>
            <person name="Doyle S."/>
        </authorList>
    </citation>
    <scope>NUCLEOTIDE SEQUENCE [LARGE SCALE GENOMIC DNA]</scope>
    <source>
        <strain evidence="3 5">NCTC12120</strain>
    </source>
</reference>
<accession>A0A291E3Q5</accession>
<feature type="transmembrane region" description="Helical" evidence="1">
    <location>
        <begin position="130"/>
        <end position="150"/>
    </location>
</feature>
<dbReference type="NCBIfam" id="TIGR03747">
    <property type="entry name" value="conj_TIGR03747"/>
    <property type="match status" value="1"/>
</dbReference>
<evidence type="ECO:0000313" key="3">
    <source>
        <dbReference type="EMBL" id="SQA98017.1"/>
    </source>
</evidence>
<protein>
    <submittedName>
        <fullName evidence="3">Integrating conjugative element membrane protein, PFL_4697 family</fullName>
    </submittedName>
    <submittedName>
        <fullName evidence="2">TIGR03747 family integrating conjugative element membrane protein</fullName>
    </submittedName>
</protein>
<dbReference type="EMBL" id="CP023525">
    <property type="protein sequence ID" value="ATF94562.1"/>
    <property type="molecule type" value="Genomic_DNA"/>
</dbReference>
<gene>
    <name evidence="2" type="ORF">CO704_21945</name>
    <name evidence="3" type="ORF">NCTC12120_01867</name>
</gene>
<evidence type="ECO:0000313" key="5">
    <source>
        <dbReference type="Proteomes" id="UP000251197"/>
    </source>
</evidence>